<accession>A0AAV3TZH4</accession>
<dbReference type="RefSeq" id="WP_345418156.1">
    <property type="nucleotide sequence ID" value="NZ_AP031496.1"/>
</dbReference>
<comment type="catalytic activity">
    <reaction evidence="6">
        <text>3-(methylsulfanyl)propanoyl-CoA + oxidized [electron-transfer flavoprotein] + H(+) = 3-(methylsulfanyl)acryloyl-CoA + reduced [electron-transfer flavoprotein]</text>
        <dbReference type="Rhea" id="RHEA:52612"/>
        <dbReference type="Rhea" id="RHEA-COMP:10685"/>
        <dbReference type="Rhea" id="RHEA-COMP:10686"/>
        <dbReference type="ChEBI" id="CHEBI:15378"/>
        <dbReference type="ChEBI" id="CHEBI:57692"/>
        <dbReference type="ChEBI" id="CHEBI:58307"/>
        <dbReference type="ChEBI" id="CHEBI:82815"/>
        <dbReference type="ChEBI" id="CHEBI:84994"/>
        <dbReference type="EC" id="1.3.99.41"/>
    </reaction>
    <physiologicalReaction direction="left-to-right" evidence="6">
        <dbReference type="Rhea" id="RHEA:52613"/>
    </physiologicalReaction>
</comment>
<dbReference type="Pfam" id="PF00441">
    <property type="entry name" value="Acyl-CoA_dh_1"/>
    <property type="match status" value="1"/>
</dbReference>
<reference evidence="16" key="1">
    <citation type="journal article" date="2019" name="Int. J. Syst. Evol. Microbiol.">
        <title>The Global Catalogue of Microorganisms (GCM) 10K type strain sequencing project: providing services to taxonomists for standard genome sequencing and annotation.</title>
        <authorList>
            <consortium name="The Broad Institute Genomics Platform"/>
            <consortium name="The Broad Institute Genome Sequencing Center for Infectious Disease"/>
            <person name="Wu L."/>
            <person name="Ma J."/>
        </authorList>
    </citation>
    <scope>NUCLEOTIDE SEQUENCE [LARGE SCALE GENOMIC DNA]</scope>
    <source>
        <strain evidence="16">JCM 19134</strain>
    </source>
</reference>
<evidence type="ECO:0000313" key="15">
    <source>
        <dbReference type="EMBL" id="GAA4935160.1"/>
    </source>
</evidence>
<keyword evidence="4 10" id="KW-0274">FAD</keyword>
<evidence type="ECO:0000256" key="5">
    <source>
        <dbReference type="ARBA" id="ARBA00023002"/>
    </source>
</evidence>
<evidence type="ECO:0000256" key="4">
    <source>
        <dbReference type="ARBA" id="ARBA00022827"/>
    </source>
</evidence>
<dbReference type="AlphaFoldDB" id="A0AAV3TZH4"/>
<evidence type="ECO:0000259" key="11">
    <source>
        <dbReference type="Pfam" id="PF00441"/>
    </source>
</evidence>
<evidence type="ECO:0000259" key="12">
    <source>
        <dbReference type="Pfam" id="PF02770"/>
    </source>
</evidence>
<dbReference type="GO" id="GO:0016627">
    <property type="term" value="F:oxidoreductase activity, acting on the CH-CH group of donors"/>
    <property type="evidence" value="ECO:0007669"/>
    <property type="project" value="InterPro"/>
</dbReference>
<dbReference type="Pfam" id="PF12806">
    <property type="entry name" value="Acyl-CoA_dh_C"/>
    <property type="match status" value="1"/>
</dbReference>
<keyword evidence="5 10" id="KW-0560">Oxidoreductase</keyword>
<dbReference type="Gene3D" id="1.20.140.10">
    <property type="entry name" value="Butyryl-CoA Dehydrogenase, subunit A, domain 3"/>
    <property type="match status" value="1"/>
</dbReference>
<comment type="caution">
    <text evidence="15">The sequence shown here is derived from an EMBL/GenBank/DDBJ whole genome shotgun (WGS) entry which is preliminary data.</text>
</comment>
<evidence type="ECO:0000259" key="13">
    <source>
        <dbReference type="Pfam" id="PF02771"/>
    </source>
</evidence>
<dbReference type="InterPro" id="IPR009100">
    <property type="entry name" value="AcylCoA_DH/oxidase_NM_dom_sf"/>
</dbReference>
<evidence type="ECO:0000256" key="9">
    <source>
        <dbReference type="ARBA" id="ARBA00069043"/>
    </source>
</evidence>
<evidence type="ECO:0000256" key="10">
    <source>
        <dbReference type="RuleBase" id="RU362125"/>
    </source>
</evidence>
<proteinExistence type="inferred from homology"/>
<dbReference type="InterPro" id="IPR025878">
    <property type="entry name" value="Acyl-CoA_dh-like_C_dom"/>
</dbReference>
<dbReference type="InterPro" id="IPR009075">
    <property type="entry name" value="AcylCo_DH/oxidase_C"/>
</dbReference>
<evidence type="ECO:0000313" key="16">
    <source>
        <dbReference type="Proteomes" id="UP001409585"/>
    </source>
</evidence>
<feature type="domain" description="Acetyl-CoA dehydrogenase-like C-terminal" evidence="14">
    <location>
        <begin position="465"/>
        <end position="557"/>
    </location>
</feature>
<keyword evidence="16" id="KW-1185">Reference proteome</keyword>
<feature type="domain" description="Acyl-CoA dehydrogenase/oxidase C-terminal" evidence="11">
    <location>
        <begin position="283"/>
        <end position="432"/>
    </location>
</feature>
<dbReference type="InterPro" id="IPR052166">
    <property type="entry name" value="Diverse_Acyl-CoA_DH"/>
</dbReference>
<keyword evidence="3 10" id="KW-0285">Flavoprotein</keyword>
<dbReference type="PANTHER" id="PTHR42803">
    <property type="entry name" value="ACYL-COA DEHYDROGENASE"/>
    <property type="match status" value="1"/>
</dbReference>
<sequence length="568" mass="61582">MTIYRAPEKEFLFLLEHICNYSDIAQQPGFEDASLEMVAELLPEAAKFFEQEIAPSNHPSDQQGSHVENGTVTVPDVINALHPQLVESGWLTLASKTQYGGSGFPNLVGLTVNEMLQSSNVAYSLLSLLTQGVIHALDLYGSDEQKQTYLGNLVTGQWSGTMNLTEGNAGSDLGNVKTKAVRNGDHYLISGQKIYITWGDQELSENIIHLVLARTPDAPEGTKGISMFIVPKYLLDADGNPGQRNDVQTVSTEHKLGIHASPTCVMQYGDNGGAVGYLVGEENKGLMYMFAMMNQARLAVGHQGVAVAERAYQQALGYAKDRVQGSVDGKPAAIIAHPDVKRMLLTMRALTEASRALSFYAIACQDRGQQTLLDVTTPLVKAWCTEVAMESTSLGVQVHGGMGFVEETGAAQHLRDCRIFPIYEGTNGIQALDFIGRKCLRDGGSGVQQLLAEMQQLAGDCSQWPQLQTALSQCEDALAWVLSNPKASPAVAFDFMMLYASTLAGCLMATSHRKAKAVCDEHSGDSFYTRKTTTCAFYLANLLPRSHTYFTGVTASAELGGDELWLAE</sequence>
<evidence type="ECO:0000259" key="14">
    <source>
        <dbReference type="Pfam" id="PF12806"/>
    </source>
</evidence>
<dbReference type="Gene3D" id="2.40.110.10">
    <property type="entry name" value="Butyryl-CoA Dehydrogenase, subunit A, domain 2"/>
    <property type="match status" value="1"/>
</dbReference>
<feature type="domain" description="Acyl-CoA oxidase/dehydrogenase middle" evidence="12">
    <location>
        <begin position="162"/>
        <end position="268"/>
    </location>
</feature>
<dbReference type="Pfam" id="PF02771">
    <property type="entry name" value="Acyl-CoA_dh_N"/>
    <property type="match status" value="1"/>
</dbReference>
<dbReference type="SUPFAM" id="SSF47203">
    <property type="entry name" value="Acyl-CoA dehydrogenase C-terminal domain-like"/>
    <property type="match status" value="1"/>
</dbReference>
<dbReference type="PANTHER" id="PTHR42803:SF1">
    <property type="entry name" value="BROAD-SPECIFICITY LINEAR ACYL-COA DEHYDROGENASE FADE5"/>
    <property type="match status" value="1"/>
</dbReference>
<comment type="cofactor">
    <cofactor evidence="1 10">
        <name>FAD</name>
        <dbReference type="ChEBI" id="CHEBI:57692"/>
    </cofactor>
</comment>
<evidence type="ECO:0000256" key="2">
    <source>
        <dbReference type="ARBA" id="ARBA00009347"/>
    </source>
</evidence>
<dbReference type="GO" id="GO:0050660">
    <property type="term" value="F:flavin adenine dinucleotide binding"/>
    <property type="evidence" value="ECO:0007669"/>
    <property type="project" value="InterPro"/>
</dbReference>
<organism evidence="15 16">
    <name type="scientific">Halioxenophilus aromaticivorans</name>
    <dbReference type="NCBI Taxonomy" id="1306992"/>
    <lineage>
        <taxon>Bacteria</taxon>
        <taxon>Pseudomonadati</taxon>
        <taxon>Pseudomonadota</taxon>
        <taxon>Gammaproteobacteria</taxon>
        <taxon>Alteromonadales</taxon>
        <taxon>Alteromonadaceae</taxon>
        <taxon>Halioxenophilus</taxon>
    </lineage>
</organism>
<dbReference type="SUPFAM" id="SSF56645">
    <property type="entry name" value="Acyl-CoA dehydrogenase NM domain-like"/>
    <property type="match status" value="1"/>
</dbReference>
<dbReference type="InterPro" id="IPR037069">
    <property type="entry name" value="AcylCoA_DH/ox_N_sf"/>
</dbReference>
<evidence type="ECO:0000256" key="7">
    <source>
        <dbReference type="ARBA" id="ARBA00058683"/>
    </source>
</evidence>
<protein>
    <recommendedName>
        <fullName evidence="9">3-methylmercaptopropionyl-CoA dehydrogenase</fullName>
        <ecNumber evidence="8">1.3.99.41</ecNumber>
    </recommendedName>
</protein>
<dbReference type="Proteomes" id="UP001409585">
    <property type="component" value="Unassembled WGS sequence"/>
</dbReference>
<evidence type="ECO:0000256" key="6">
    <source>
        <dbReference type="ARBA" id="ARBA00051388"/>
    </source>
</evidence>
<dbReference type="InterPro" id="IPR046373">
    <property type="entry name" value="Acyl-CoA_Oxase/DH_mid-dom_sf"/>
</dbReference>
<dbReference type="Gene3D" id="1.10.540.10">
    <property type="entry name" value="Acyl-CoA dehydrogenase/oxidase, N-terminal domain"/>
    <property type="match status" value="1"/>
</dbReference>
<dbReference type="InterPro" id="IPR013786">
    <property type="entry name" value="AcylCoA_DH/ox_N"/>
</dbReference>
<evidence type="ECO:0000256" key="1">
    <source>
        <dbReference type="ARBA" id="ARBA00001974"/>
    </source>
</evidence>
<gene>
    <name evidence="15" type="ORF">GCM10025791_10530</name>
</gene>
<feature type="domain" description="Acyl-CoA dehydrogenase/oxidase N-terminal" evidence="13">
    <location>
        <begin position="41"/>
        <end position="156"/>
    </location>
</feature>
<dbReference type="EMBL" id="BAABLX010000007">
    <property type="protein sequence ID" value="GAA4935160.1"/>
    <property type="molecule type" value="Genomic_DNA"/>
</dbReference>
<evidence type="ECO:0000256" key="3">
    <source>
        <dbReference type="ARBA" id="ARBA00022630"/>
    </source>
</evidence>
<dbReference type="FunFam" id="2.40.110.10:FF:000031">
    <property type="entry name" value="Acyl-CoA dehydrogenase, putative"/>
    <property type="match status" value="1"/>
</dbReference>
<evidence type="ECO:0000256" key="8">
    <source>
        <dbReference type="ARBA" id="ARBA00066694"/>
    </source>
</evidence>
<comment type="similarity">
    <text evidence="2 10">Belongs to the acyl-CoA dehydrogenase family.</text>
</comment>
<name>A0AAV3TZH4_9ALTE</name>
<dbReference type="EC" id="1.3.99.41" evidence="8"/>
<dbReference type="InterPro" id="IPR006091">
    <property type="entry name" value="Acyl-CoA_Oxase/DH_mid-dom"/>
</dbReference>
<dbReference type="Pfam" id="PF02770">
    <property type="entry name" value="Acyl-CoA_dh_M"/>
    <property type="match status" value="1"/>
</dbReference>
<dbReference type="InterPro" id="IPR036250">
    <property type="entry name" value="AcylCo_DH-like_C"/>
</dbReference>
<comment type="function">
    <text evidence="7">Involved in the assimilation of dimethylsulphoniopropionate (DMSP), an important compound in the fixation of carbon in marine phytoplankton, by mediating the conversion of 3-(methylthio)propanoyl-CoA (MMPA-CoA) to 3-(methylthio)acryloyl-CoA (MTA-CoA).</text>
</comment>